<proteinExistence type="predicted"/>
<feature type="chain" id="PRO_5028870893" description="DUF3613 domain-containing protein" evidence="1">
    <location>
        <begin position="20"/>
        <end position="87"/>
    </location>
</feature>
<dbReference type="AlphaFoldDB" id="A0A7G9RRV0"/>
<dbReference type="KEGG" id="drg:H9K76_05640"/>
<gene>
    <name evidence="2" type="ORF">H9K76_05640</name>
</gene>
<evidence type="ECO:0000313" key="3">
    <source>
        <dbReference type="Proteomes" id="UP000515811"/>
    </source>
</evidence>
<accession>A0A7G9RRV0</accession>
<feature type="signal peptide" evidence="1">
    <location>
        <begin position="1"/>
        <end position="19"/>
    </location>
</feature>
<keyword evidence="3" id="KW-1185">Reference proteome</keyword>
<protein>
    <recommendedName>
        <fullName evidence="4">DUF3613 domain-containing protein</fullName>
    </recommendedName>
</protein>
<dbReference type="EMBL" id="CP060714">
    <property type="protein sequence ID" value="QNN58325.1"/>
    <property type="molecule type" value="Genomic_DNA"/>
</dbReference>
<dbReference type="Proteomes" id="UP000515811">
    <property type="component" value="Chromosome"/>
</dbReference>
<name>A0A7G9RRV0_9BURK</name>
<evidence type="ECO:0000313" key="2">
    <source>
        <dbReference type="EMBL" id="QNN58325.1"/>
    </source>
</evidence>
<evidence type="ECO:0008006" key="4">
    <source>
        <dbReference type="Google" id="ProtNLM"/>
    </source>
</evidence>
<keyword evidence="1" id="KW-0732">Signal</keyword>
<dbReference type="RefSeq" id="WP_187598615.1">
    <property type="nucleotide sequence ID" value="NZ_CP060714.1"/>
</dbReference>
<evidence type="ECO:0000256" key="1">
    <source>
        <dbReference type="SAM" id="SignalP"/>
    </source>
</evidence>
<organism evidence="2 3">
    <name type="scientific">Diaphorobacter ruginosibacter</name>
    <dbReference type="NCBI Taxonomy" id="1715720"/>
    <lineage>
        <taxon>Bacteria</taxon>
        <taxon>Pseudomonadati</taxon>
        <taxon>Pseudomonadota</taxon>
        <taxon>Betaproteobacteria</taxon>
        <taxon>Burkholderiales</taxon>
        <taxon>Comamonadaceae</taxon>
        <taxon>Diaphorobacter</taxon>
    </lineage>
</organism>
<sequence>MTRACALSATAMAATVMLAGPAATRVVGGARASAWMDAQAAGPQALLPGALRAGSPLVAASRGMRQEIGDAVPWYEDEADDSNNGRG</sequence>
<reference evidence="2 3" key="1">
    <citation type="submission" date="2020-08" db="EMBL/GenBank/DDBJ databases">
        <title>Genome sequence of Diaphorobacter ruginosibacter DSM 27467T.</title>
        <authorList>
            <person name="Hyun D.-W."/>
            <person name="Bae J.-W."/>
        </authorList>
    </citation>
    <scope>NUCLEOTIDE SEQUENCE [LARGE SCALE GENOMIC DNA]</scope>
    <source>
        <strain evidence="2 3">DSM 27467</strain>
    </source>
</reference>